<comment type="caution">
    <text evidence="3">The sequence shown here is derived from an EMBL/GenBank/DDBJ whole genome shotgun (WGS) entry which is preliminary data.</text>
</comment>
<dbReference type="AlphaFoldDB" id="A0A0W1R3L9"/>
<proteinExistence type="predicted"/>
<keyword evidence="1" id="KW-0472">Membrane</keyword>
<reference evidence="3 4" key="1">
    <citation type="submission" date="2015-12" db="EMBL/GenBank/DDBJ databases">
        <title>Haloprofundus marisrubri gen. nov., sp. nov., an extremely halophilic archaeon isolated from the Discovery deep brine-seawater interface in the Red Sea.</title>
        <authorList>
            <person name="Zhang G."/>
            <person name="Stingl U."/>
            <person name="Rashid M."/>
        </authorList>
    </citation>
    <scope>NUCLEOTIDE SEQUENCE [LARGE SCALE GENOMIC DNA]</scope>
    <source>
        <strain evidence="3 4">SB9</strain>
    </source>
</reference>
<evidence type="ECO:0000313" key="3">
    <source>
        <dbReference type="EMBL" id="KTG07819.1"/>
    </source>
</evidence>
<evidence type="ECO:0000313" key="4">
    <source>
        <dbReference type="Proteomes" id="UP000054387"/>
    </source>
</evidence>
<dbReference type="EMBL" id="LOPU01000038">
    <property type="protein sequence ID" value="KTG07819.1"/>
    <property type="molecule type" value="Genomic_DNA"/>
</dbReference>
<dbReference type="RefSeq" id="WP_058583460.1">
    <property type="nucleotide sequence ID" value="NZ_LOPU01000038.1"/>
</dbReference>
<feature type="domain" description="DUF7344" evidence="2">
    <location>
        <begin position="15"/>
        <end position="93"/>
    </location>
</feature>
<name>A0A0W1R3L9_9EURY</name>
<keyword evidence="4" id="KW-1185">Reference proteome</keyword>
<evidence type="ECO:0000259" key="2">
    <source>
        <dbReference type="Pfam" id="PF24035"/>
    </source>
</evidence>
<organism evidence="3 4">
    <name type="scientific">Haloprofundus marisrubri</name>
    <dbReference type="NCBI Taxonomy" id="1514971"/>
    <lineage>
        <taxon>Archaea</taxon>
        <taxon>Methanobacteriati</taxon>
        <taxon>Methanobacteriota</taxon>
        <taxon>Stenosarchaea group</taxon>
        <taxon>Halobacteria</taxon>
        <taxon>Halobacteriales</taxon>
        <taxon>Haloferacaceae</taxon>
        <taxon>Haloprofundus</taxon>
    </lineage>
</organism>
<accession>A0A0W1R3L9</accession>
<evidence type="ECO:0000256" key="1">
    <source>
        <dbReference type="SAM" id="Phobius"/>
    </source>
</evidence>
<dbReference type="Pfam" id="PF24035">
    <property type="entry name" value="DUF7344"/>
    <property type="match status" value="1"/>
</dbReference>
<keyword evidence="1" id="KW-1133">Transmembrane helix</keyword>
<protein>
    <recommendedName>
        <fullName evidence="2">DUF7344 domain-containing protein</fullName>
    </recommendedName>
</protein>
<sequence length="176" mass="19121">MTSAPSGGLTQGELFDTLCNQRRLGIIRHLRANGGASKLSPLVDYVAATENDKQPGELARAERRRVYISLYQTHLPMLEERGIVEWDRSENVISLQPSSNVEKYLGHGAESKHPWHVGYLLAGVCGIGLLLLQVLSVAPFDGLSLSWTLAVVSAAVVGVVVARYALERPPRAPITP</sequence>
<feature type="transmembrane region" description="Helical" evidence="1">
    <location>
        <begin position="144"/>
        <end position="166"/>
    </location>
</feature>
<dbReference type="InterPro" id="IPR055768">
    <property type="entry name" value="DUF7344"/>
</dbReference>
<dbReference type="Proteomes" id="UP000054387">
    <property type="component" value="Unassembled WGS sequence"/>
</dbReference>
<dbReference type="OrthoDB" id="331021at2157"/>
<keyword evidence="1" id="KW-0812">Transmembrane</keyword>
<gene>
    <name evidence="3" type="ORF">AUR64_01965</name>
</gene>
<feature type="transmembrane region" description="Helical" evidence="1">
    <location>
        <begin position="117"/>
        <end position="138"/>
    </location>
</feature>